<dbReference type="OrthoDB" id="506498at2759"/>
<dbReference type="PANTHER" id="PTHR43591:SF24">
    <property type="entry name" value="2-METHOXY-6-POLYPRENYL-1,4-BENZOQUINOL METHYLASE, MITOCHONDRIAL"/>
    <property type="match status" value="1"/>
</dbReference>
<dbReference type="Pfam" id="PF13489">
    <property type="entry name" value="Methyltransf_23"/>
    <property type="match status" value="1"/>
</dbReference>
<proteinExistence type="predicted"/>
<accession>A0A9P4S4Q9</accession>
<keyword evidence="1" id="KW-0808">Transferase</keyword>
<sequence length="297" mass="35030">MADTGEQVDQEHKELIEYHDRDFQRFSVEKRIYCVPVDEEEEDRLNDQYFILQRLFDGHLFFAPIQYPLNVLDCGYGRGQWACSFGATYDQSKVTAVDIFPAEAEVQETDNVDWWVWDLNETLPFRRDSYDLVHSRLIALGIQKSRWTSYLRDIRKLLKKNGWVQLVEFNYIFQSDNGSLTDDHALSRWREAFVWCMENPVKREIRAGRELRGWLESANFAEVSATTYNLPIGGWHTDPKYREIGRLNVENMSKMIESLAIYPFTQFAQWPKDRVDSLIQAARMELNNASLKLYMPL</sequence>
<protein>
    <submittedName>
        <fullName evidence="1">S-adenosyl-L-methionine-dependent methyltransferase</fullName>
    </submittedName>
</protein>
<name>A0A9P4S4Q9_9PEZI</name>
<dbReference type="EMBL" id="MU006105">
    <property type="protein sequence ID" value="KAF2836014.1"/>
    <property type="molecule type" value="Genomic_DNA"/>
</dbReference>
<gene>
    <name evidence="1" type="ORF">M501DRAFT_940355</name>
</gene>
<evidence type="ECO:0000313" key="1">
    <source>
        <dbReference type="EMBL" id="KAF2836014.1"/>
    </source>
</evidence>
<dbReference type="GO" id="GO:0008168">
    <property type="term" value="F:methyltransferase activity"/>
    <property type="evidence" value="ECO:0007669"/>
    <property type="project" value="UniProtKB-KW"/>
</dbReference>
<evidence type="ECO:0000313" key="2">
    <source>
        <dbReference type="Proteomes" id="UP000799429"/>
    </source>
</evidence>
<dbReference type="GO" id="GO:0032259">
    <property type="term" value="P:methylation"/>
    <property type="evidence" value="ECO:0007669"/>
    <property type="project" value="UniProtKB-KW"/>
</dbReference>
<comment type="caution">
    <text evidence="1">The sequence shown here is derived from an EMBL/GenBank/DDBJ whole genome shotgun (WGS) entry which is preliminary data.</text>
</comment>
<keyword evidence="2" id="KW-1185">Reference proteome</keyword>
<dbReference type="PANTHER" id="PTHR43591">
    <property type="entry name" value="METHYLTRANSFERASE"/>
    <property type="match status" value="1"/>
</dbReference>
<dbReference type="AlphaFoldDB" id="A0A9P4S4Q9"/>
<dbReference type="InterPro" id="IPR029063">
    <property type="entry name" value="SAM-dependent_MTases_sf"/>
</dbReference>
<organism evidence="1 2">
    <name type="scientific">Patellaria atrata CBS 101060</name>
    <dbReference type="NCBI Taxonomy" id="1346257"/>
    <lineage>
        <taxon>Eukaryota</taxon>
        <taxon>Fungi</taxon>
        <taxon>Dikarya</taxon>
        <taxon>Ascomycota</taxon>
        <taxon>Pezizomycotina</taxon>
        <taxon>Dothideomycetes</taxon>
        <taxon>Dothideomycetes incertae sedis</taxon>
        <taxon>Patellariales</taxon>
        <taxon>Patellariaceae</taxon>
        <taxon>Patellaria</taxon>
    </lineage>
</organism>
<keyword evidence="1" id="KW-0489">Methyltransferase</keyword>
<dbReference type="Gene3D" id="3.40.50.150">
    <property type="entry name" value="Vaccinia Virus protein VP39"/>
    <property type="match status" value="1"/>
</dbReference>
<dbReference type="CDD" id="cd02440">
    <property type="entry name" value="AdoMet_MTases"/>
    <property type="match status" value="1"/>
</dbReference>
<reference evidence="1" key="1">
    <citation type="journal article" date="2020" name="Stud. Mycol.">
        <title>101 Dothideomycetes genomes: a test case for predicting lifestyles and emergence of pathogens.</title>
        <authorList>
            <person name="Haridas S."/>
            <person name="Albert R."/>
            <person name="Binder M."/>
            <person name="Bloem J."/>
            <person name="Labutti K."/>
            <person name="Salamov A."/>
            <person name="Andreopoulos B."/>
            <person name="Baker S."/>
            <person name="Barry K."/>
            <person name="Bills G."/>
            <person name="Bluhm B."/>
            <person name="Cannon C."/>
            <person name="Castanera R."/>
            <person name="Culley D."/>
            <person name="Daum C."/>
            <person name="Ezra D."/>
            <person name="Gonzalez J."/>
            <person name="Henrissat B."/>
            <person name="Kuo A."/>
            <person name="Liang C."/>
            <person name="Lipzen A."/>
            <person name="Lutzoni F."/>
            <person name="Magnuson J."/>
            <person name="Mondo S."/>
            <person name="Nolan M."/>
            <person name="Ohm R."/>
            <person name="Pangilinan J."/>
            <person name="Park H.-J."/>
            <person name="Ramirez L."/>
            <person name="Alfaro M."/>
            <person name="Sun H."/>
            <person name="Tritt A."/>
            <person name="Yoshinaga Y."/>
            <person name="Zwiers L.-H."/>
            <person name="Turgeon B."/>
            <person name="Goodwin S."/>
            <person name="Spatafora J."/>
            <person name="Crous P."/>
            <person name="Grigoriev I."/>
        </authorList>
    </citation>
    <scope>NUCLEOTIDE SEQUENCE</scope>
    <source>
        <strain evidence="1">CBS 101060</strain>
    </source>
</reference>
<dbReference type="SUPFAM" id="SSF53335">
    <property type="entry name" value="S-adenosyl-L-methionine-dependent methyltransferases"/>
    <property type="match status" value="1"/>
</dbReference>
<dbReference type="Proteomes" id="UP000799429">
    <property type="component" value="Unassembled WGS sequence"/>
</dbReference>